<feature type="transmembrane region" description="Helical" evidence="9">
    <location>
        <begin position="344"/>
        <end position="365"/>
    </location>
</feature>
<keyword evidence="6 9" id="KW-1133">Transmembrane helix</keyword>
<evidence type="ECO:0000256" key="1">
    <source>
        <dbReference type="ARBA" id="ARBA00004651"/>
    </source>
</evidence>
<feature type="transmembrane region" description="Helical" evidence="9">
    <location>
        <begin position="319"/>
        <end position="338"/>
    </location>
</feature>
<evidence type="ECO:0000256" key="4">
    <source>
        <dbReference type="ARBA" id="ARBA00022475"/>
    </source>
</evidence>
<keyword evidence="3" id="KW-0050">Antiport</keyword>
<feature type="transmembrane region" description="Helical" evidence="9">
    <location>
        <begin position="13"/>
        <end position="30"/>
    </location>
</feature>
<dbReference type="Gene3D" id="1.20.1530.20">
    <property type="match status" value="1"/>
</dbReference>
<dbReference type="Pfam" id="PF00999">
    <property type="entry name" value="Na_H_Exchanger"/>
    <property type="match status" value="2"/>
</dbReference>
<keyword evidence="7" id="KW-0406">Ion transport</keyword>
<feature type="transmembrane region" description="Helical" evidence="9">
    <location>
        <begin position="281"/>
        <end position="299"/>
    </location>
</feature>
<comment type="subcellular location">
    <subcellularLocation>
        <location evidence="1">Cell membrane</location>
        <topology evidence="1">Multi-pass membrane protein</topology>
    </subcellularLocation>
</comment>
<feature type="domain" description="Cation/H+ exchanger transmembrane" evidence="10">
    <location>
        <begin position="25"/>
        <end position="148"/>
    </location>
</feature>
<dbReference type="InterPro" id="IPR006153">
    <property type="entry name" value="Cation/H_exchanger_TM"/>
</dbReference>
<protein>
    <submittedName>
        <fullName evidence="11">Cation:proton antiporter</fullName>
    </submittedName>
</protein>
<dbReference type="GO" id="GO:1902600">
    <property type="term" value="P:proton transmembrane transport"/>
    <property type="evidence" value="ECO:0007669"/>
    <property type="project" value="InterPro"/>
</dbReference>
<dbReference type="GO" id="GO:0005886">
    <property type="term" value="C:plasma membrane"/>
    <property type="evidence" value="ECO:0007669"/>
    <property type="project" value="UniProtKB-SubCell"/>
</dbReference>
<feature type="domain" description="Cation/H+ exchanger transmembrane" evidence="10">
    <location>
        <begin position="187"/>
        <end position="431"/>
    </location>
</feature>
<dbReference type="PANTHER" id="PTHR32507:SF8">
    <property type="entry name" value="CNH1P"/>
    <property type="match status" value="1"/>
</dbReference>
<dbReference type="RefSeq" id="WP_201429753.1">
    <property type="nucleotide sequence ID" value="NZ_JAEQBW010000001.1"/>
</dbReference>
<feature type="transmembrane region" description="Helical" evidence="9">
    <location>
        <begin position="73"/>
        <end position="90"/>
    </location>
</feature>
<evidence type="ECO:0000259" key="10">
    <source>
        <dbReference type="Pfam" id="PF00999"/>
    </source>
</evidence>
<keyword evidence="2" id="KW-0813">Transport</keyword>
<keyword evidence="12" id="KW-1185">Reference proteome</keyword>
<evidence type="ECO:0000313" key="11">
    <source>
        <dbReference type="EMBL" id="MBK6264077.1"/>
    </source>
</evidence>
<name>A0A934WW66_9BACT</name>
<proteinExistence type="predicted"/>
<dbReference type="GO" id="GO:0015297">
    <property type="term" value="F:antiporter activity"/>
    <property type="evidence" value="ECO:0007669"/>
    <property type="project" value="UniProtKB-KW"/>
</dbReference>
<keyword evidence="5 9" id="KW-0812">Transmembrane</keyword>
<dbReference type="Proteomes" id="UP000611723">
    <property type="component" value="Unassembled WGS sequence"/>
</dbReference>
<feature type="transmembrane region" description="Helical" evidence="9">
    <location>
        <begin position="102"/>
        <end position="128"/>
    </location>
</feature>
<feature type="transmembrane region" description="Helical" evidence="9">
    <location>
        <begin position="409"/>
        <end position="431"/>
    </location>
</feature>
<reference evidence="11" key="1">
    <citation type="submission" date="2021-01" db="EMBL/GenBank/DDBJ databases">
        <title>Marivirga aurantiaca sp. nov., isolated from intertidal surface sediments.</title>
        <authorList>
            <person name="Zhang M."/>
        </authorList>
    </citation>
    <scope>NUCLEOTIDE SEQUENCE</scope>
    <source>
        <strain evidence="11">S37H4</strain>
    </source>
</reference>
<feature type="transmembrane region" description="Helical" evidence="9">
    <location>
        <begin position="37"/>
        <end position="53"/>
    </location>
</feature>
<keyword evidence="8 9" id="KW-0472">Membrane</keyword>
<sequence>MEVLKLPEFFDDYSLWLLIIGVCIFIASFLPRILSSAPLGMPSLIFIIGYLIIKLPLGLEPPDIKEEGTIVEHITELAVIITLMAAGLKIDRPFSFKGWKVTWYLLTITMILTVALTFLAGWVIAAFVPATAMLLGAVIAPTDSLMASDVEVGAPKKGSKDEENGQEEMEDLEDIDDIEEDEVRFAVTTEAGFNDGLAFPFTNLALVMVLFGAHPENWWETWLVVDVLYKLIIGALMGLLLGYACAKALFSIEVKSELSKSIMGLTSVGITLIIYGITEHIGAYGFLAVFIAAVTIRQLEPTHVYHTYLYLFIEKIQRIFMVLILIGLGAAVANGLLAPLNVSLILLAVIIIAIIRPVAGILGLLNINEIPWRDKWGITFLIGIRGFGAIYYLSYALNRAPFPQADELYAVVALVIIISLFFHGALSSPIIDKLDKLRKYGKGNA</sequence>
<evidence type="ECO:0000256" key="3">
    <source>
        <dbReference type="ARBA" id="ARBA00022449"/>
    </source>
</evidence>
<organism evidence="11 12">
    <name type="scientific">Marivirga aurantiaca</name>
    <dbReference type="NCBI Taxonomy" id="2802615"/>
    <lineage>
        <taxon>Bacteria</taxon>
        <taxon>Pseudomonadati</taxon>
        <taxon>Bacteroidota</taxon>
        <taxon>Cytophagia</taxon>
        <taxon>Cytophagales</taxon>
        <taxon>Marivirgaceae</taxon>
        <taxon>Marivirga</taxon>
    </lineage>
</organism>
<evidence type="ECO:0000256" key="9">
    <source>
        <dbReference type="SAM" id="Phobius"/>
    </source>
</evidence>
<evidence type="ECO:0000256" key="7">
    <source>
        <dbReference type="ARBA" id="ARBA00023065"/>
    </source>
</evidence>
<evidence type="ECO:0000256" key="5">
    <source>
        <dbReference type="ARBA" id="ARBA00022692"/>
    </source>
</evidence>
<dbReference type="InterPro" id="IPR038770">
    <property type="entry name" value="Na+/solute_symporter_sf"/>
</dbReference>
<evidence type="ECO:0000256" key="8">
    <source>
        <dbReference type="ARBA" id="ARBA00023136"/>
    </source>
</evidence>
<evidence type="ECO:0000256" key="6">
    <source>
        <dbReference type="ARBA" id="ARBA00022989"/>
    </source>
</evidence>
<evidence type="ECO:0000256" key="2">
    <source>
        <dbReference type="ARBA" id="ARBA00022448"/>
    </source>
</evidence>
<evidence type="ECO:0000313" key="12">
    <source>
        <dbReference type="Proteomes" id="UP000611723"/>
    </source>
</evidence>
<feature type="transmembrane region" description="Helical" evidence="9">
    <location>
        <begin position="227"/>
        <end position="246"/>
    </location>
</feature>
<accession>A0A934WW66</accession>
<keyword evidence="4" id="KW-1003">Cell membrane</keyword>
<comment type="caution">
    <text evidence="11">The sequence shown here is derived from an EMBL/GenBank/DDBJ whole genome shotgun (WGS) entry which is preliminary data.</text>
</comment>
<feature type="transmembrane region" description="Helical" evidence="9">
    <location>
        <begin position="377"/>
        <end position="397"/>
    </location>
</feature>
<dbReference type="PANTHER" id="PTHR32507">
    <property type="entry name" value="NA(+)/H(+) ANTIPORTER 1"/>
    <property type="match status" value="1"/>
</dbReference>
<dbReference type="EMBL" id="JAEQBW010000001">
    <property type="protein sequence ID" value="MBK6264077.1"/>
    <property type="molecule type" value="Genomic_DNA"/>
</dbReference>
<dbReference type="AlphaFoldDB" id="A0A934WW66"/>
<gene>
    <name evidence="11" type="ORF">JKA74_03430</name>
</gene>